<evidence type="ECO:0000256" key="1">
    <source>
        <dbReference type="SAM" id="Coils"/>
    </source>
</evidence>
<evidence type="ECO:0000313" key="2">
    <source>
        <dbReference type="Proteomes" id="UP000504629"/>
    </source>
</evidence>
<protein>
    <submittedName>
        <fullName evidence="3">Uncharacterized protein LOC114251919</fullName>
    </submittedName>
</protein>
<sequence length="136" mass="14497">MREVIGDAAPEQDEHTARVTAELEQRLLQLDAAARQLRAECRENAKTLDAAEAELIKQMEGSDAHWDVSNLFGPGATPLATAAAADDNDAPRRDQEDYYLAKFRAYVSCAGRLARLECKAGVARARLGAGGGAGGV</sequence>
<feature type="non-terminal residue" evidence="3">
    <location>
        <position position="136"/>
    </location>
</feature>
<proteinExistence type="predicted"/>
<dbReference type="AlphaFoldDB" id="A0A6J2KKT8"/>
<evidence type="ECO:0000313" key="3">
    <source>
        <dbReference type="RefSeq" id="XP_028042168.1"/>
    </source>
</evidence>
<keyword evidence="2" id="KW-1185">Reference proteome</keyword>
<dbReference type="KEGG" id="bman:114251919"/>
<reference evidence="3" key="1">
    <citation type="submission" date="2025-08" db="UniProtKB">
        <authorList>
            <consortium name="RefSeq"/>
        </authorList>
    </citation>
    <scope>IDENTIFICATION</scope>
    <source>
        <tissue evidence="3">Silk gland</tissue>
    </source>
</reference>
<keyword evidence="1" id="KW-0175">Coiled coil</keyword>
<dbReference type="OrthoDB" id="7487852at2759"/>
<name>A0A6J2KKT8_BOMMA</name>
<organism evidence="2 3">
    <name type="scientific">Bombyx mandarina</name>
    <name type="common">Wild silk moth</name>
    <name type="synonym">Wild silkworm</name>
    <dbReference type="NCBI Taxonomy" id="7092"/>
    <lineage>
        <taxon>Eukaryota</taxon>
        <taxon>Metazoa</taxon>
        <taxon>Ecdysozoa</taxon>
        <taxon>Arthropoda</taxon>
        <taxon>Hexapoda</taxon>
        <taxon>Insecta</taxon>
        <taxon>Pterygota</taxon>
        <taxon>Neoptera</taxon>
        <taxon>Endopterygota</taxon>
        <taxon>Lepidoptera</taxon>
        <taxon>Glossata</taxon>
        <taxon>Ditrysia</taxon>
        <taxon>Bombycoidea</taxon>
        <taxon>Bombycidae</taxon>
        <taxon>Bombycinae</taxon>
        <taxon>Bombyx</taxon>
    </lineage>
</organism>
<dbReference type="Proteomes" id="UP000504629">
    <property type="component" value="Unplaced"/>
</dbReference>
<feature type="coiled-coil region" evidence="1">
    <location>
        <begin position="20"/>
        <end position="54"/>
    </location>
</feature>
<dbReference type="RefSeq" id="XP_028042168.1">
    <property type="nucleotide sequence ID" value="XM_028186367.1"/>
</dbReference>
<gene>
    <name evidence="3" type="primary">LOC114251919</name>
</gene>
<accession>A0A6J2KKT8</accession>
<dbReference type="GeneID" id="114251919"/>